<dbReference type="PANTHER" id="PTHR33252:SF2">
    <property type="entry name" value="TRANSPOSASE IS4-LIKE DOMAIN-CONTAINING PROTEIN"/>
    <property type="match status" value="1"/>
</dbReference>
<dbReference type="KEGG" id="naj:B1756_10120"/>
<feature type="domain" description="Transposase IS4-like" evidence="2">
    <location>
        <begin position="118"/>
        <end position="336"/>
    </location>
</feature>
<evidence type="ECO:0000259" key="2">
    <source>
        <dbReference type="Pfam" id="PF01609"/>
    </source>
</evidence>
<evidence type="ECO:0000256" key="1">
    <source>
        <dbReference type="SAM" id="Phobius"/>
    </source>
</evidence>
<dbReference type="GO" id="GO:0004803">
    <property type="term" value="F:transposase activity"/>
    <property type="evidence" value="ECO:0007669"/>
    <property type="project" value="InterPro"/>
</dbReference>
<keyword evidence="4" id="KW-1185">Reference proteome</keyword>
<proteinExistence type="predicted"/>
<dbReference type="AlphaFoldDB" id="A0A2Z2HWQ3"/>
<dbReference type="GeneID" id="32894437"/>
<dbReference type="InterPro" id="IPR002559">
    <property type="entry name" value="Transposase_11"/>
</dbReference>
<evidence type="ECO:0000313" key="3">
    <source>
        <dbReference type="EMBL" id="ARS90047.1"/>
    </source>
</evidence>
<dbReference type="Proteomes" id="UP000250088">
    <property type="component" value="Chromosome"/>
</dbReference>
<feature type="transmembrane region" description="Helical" evidence="1">
    <location>
        <begin position="324"/>
        <end position="344"/>
    </location>
</feature>
<dbReference type="GO" id="GO:0003677">
    <property type="term" value="F:DNA binding"/>
    <property type="evidence" value="ECO:0007669"/>
    <property type="project" value="InterPro"/>
</dbReference>
<dbReference type="InterPro" id="IPR012337">
    <property type="entry name" value="RNaseH-like_sf"/>
</dbReference>
<dbReference type="PANTHER" id="PTHR33252">
    <property type="entry name" value="THIRD ORF IN TRANSPOSON ISC1160"/>
    <property type="match status" value="1"/>
</dbReference>
<dbReference type="Pfam" id="PF01609">
    <property type="entry name" value="DDE_Tnp_1"/>
    <property type="match status" value="1"/>
</dbReference>
<gene>
    <name evidence="3" type="ORF">B1756_10120</name>
</gene>
<dbReference type="SUPFAM" id="SSF53098">
    <property type="entry name" value="Ribonuclease H-like"/>
    <property type="match status" value="1"/>
</dbReference>
<protein>
    <submittedName>
        <fullName evidence="3">Transposase</fullName>
    </submittedName>
</protein>
<sequence>MVETTEAKQVCRAASTVVYPALDFGIKPCGSYTREDFEKLLSRVAFEQEFANTAGKTCQLDDGEPVDVTSTARNGLAKSFLYHLRNMEADAIDGQFDGVRDDLFEIIRKRRLLPEYVDVAIDLHEWRFYGDADTDYVLITYPDQGTNRTYCFATICIVAPGTRFTLDVLALEANGFREKREAVRSLLETAREHVSISHVYLDRGFYQVHVVAELEQHDVDYIVRARPSKGMKARLSAGAETVVDDYLMQRKRKPTASVAVTVFAVPHRSSEDEHVWFVTNLDLEPEAARAYAAAFRRRWGIETSYRQIGDFLPRTSSPTFSVRLFYFLFAVALYNLWVLANVLVTEGTIPGNPPISTKIFREFVLVTDYG</sequence>
<name>A0A2Z2HWQ3_9EURY</name>
<keyword evidence="1" id="KW-0472">Membrane</keyword>
<keyword evidence="1" id="KW-1133">Transmembrane helix</keyword>
<dbReference type="EMBL" id="CP019893">
    <property type="protein sequence ID" value="ARS90047.1"/>
    <property type="molecule type" value="Genomic_DNA"/>
</dbReference>
<organism evidence="3 4">
    <name type="scientific">Natrarchaeobaculum aegyptiacum</name>
    <dbReference type="NCBI Taxonomy" id="745377"/>
    <lineage>
        <taxon>Archaea</taxon>
        <taxon>Methanobacteriati</taxon>
        <taxon>Methanobacteriota</taxon>
        <taxon>Stenosarchaea group</taxon>
        <taxon>Halobacteria</taxon>
        <taxon>Halobacteriales</taxon>
        <taxon>Natrialbaceae</taxon>
        <taxon>Natrarchaeobaculum</taxon>
    </lineage>
</organism>
<dbReference type="RefSeq" id="WP_086888423.1">
    <property type="nucleotide sequence ID" value="NZ_CP019893.1"/>
</dbReference>
<dbReference type="GO" id="GO:0006313">
    <property type="term" value="P:DNA transposition"/>
    <property type="evidence" value="ECO:0007669"/>
    <property type="project" value="InterPro"/>
</dbReference>
<accession>A0A2Z2HWQ3</accession>
<dbReference type="OrthoDB" id="225944at2157"/>
<evidence type="ECO:0000313" key="4">
    <source>
        <dbReference type="Proteomes" id="UP000250088"/>
    </source>
</evidence>
<reference evidence="4" key="1">
    <citation type="submission" date="2017-02" db="EMBL/GenBank/DDBJ databases">
        <title>Natronthermophilus aegyptiacus gen. nov.,sp. nov., an aerobic, extremely halophilic alkalithermophilic archaeon isolated from the athalassohaline Wadi An Natrun, Egypt.</title>
        <authorList>
            <person name="Zhao B."/>
        </authorList>
    </citation>
    <scope>NUCLEOTIDE SEQUENCE [LARGE SCALE GENOMIC DNA]</scope>
    <source>
        <strain evidence="4">JW/NM-HA 15</strain>
    </source>
</reference>
<keyword evidence="1" id="KW-0812">Transmembrane</keyword>